<proteinExistence type="inferred from homology"/>
<dbReference type="Gene3D" id="2.60.40.10">
    <property type="entry name" value="Immunoglobulins"/>
    <property type="match status" value="1"/>
</dbReference>
<evidence type="ECO:0000256" key="3">
    <source>
        <dbReference type="ARBA" id="ARBA00022723"/>
    </source>
</evidence>
<dbReference type="Pfam" id="PF05572">
    <property type="entry name" value="Peptidase_M43"/>
    <property type="match status" value="1"/>
</dbReference>
<keyword evidence="3" id="KW-0479">Metal-binding</keyword>
<evidence type="ECO:0000256" key="5">
    <source>
        <dbReference type="ARBA" id="ARBA00022801"/>
    </source>
</evidence>
<dbReference type="InterPro" id="IPR013783">
    <property type="entry name" value="Ig-like_fold"/>
</dbReference>
<accession>A0A015SZC9</accession>
<dbReference type="SUPFAM" id="SSF55486">
    <property type="entry name" value="Metalloproteases ('zincins'), catalytic domain"/>
    <property type="match status" value="1"/>
</dbReference>
<comment type="caution">
    <text evidence="10">The sequence shown here is derived from an EMBL/GenBank/DDBJ whole genome shotgun (WGS) entry which is preliminary data.</text>
</comment>
<organism evidence="10 11">
    <name type="scientific">Bacteroides fragilis str. 3988T(B)14</name>
    <dbReference type="NCBI Taxonomy" id="1339315"/>
    <lineage>
        <taxon>Bacteria</taxon>
        <taxon>Pseudomonadati</taxon>
        <taxon>Bacteroidota</taxon>
        <taxon>Bacteroidia</taxon>
        <taxon>Bacteroidales</taxon>
        <taxon>Bacteroidaceae</taxon>
        <taxon>Bacteroides</taxon>
    </lineage>
</organism>
<feature type="domain" description="Peptidase M43 pregnancy-associated plasma-A" evidence="9">
    <location>
        <begin position="212"/>
        <end position="404"/>
    </location>
</feature>
<dbReference type="PROSITE" id="PS51257">
    <property type="entry name" value="PROKAR_LIPOPROTEIN"/>
    <property type="match status" value="1"/>
</dbReference>
<dbReference type="GO" id="GO:0006508">
    <property type="term" value="P:proteolysis"/>
    <property type="evidence" value="ECO:0007669"/>
    <property type="project" value="UniProtKB-KW"/>
</dbReference>
<dbReference type="PANTHER" id="PTHR47466:SF1">
    <property type="entry name" value="METALLOPROTEASE MEP1 (AFU_ORTHOLOGUE AFUA_1G07730)-RELATED"/>
    <property type="match status" value="1"/>
</dbReference>
<dbReference type="GO" id="GO:0008237">
    <property type="term" value="F:metallopeptidase activity"/>
    <property type="evidence" value="ECO:0007669"/>
    <property type="project" value="UniProtKB-KW"/>
</dbReference>
<keyword evidence="6" id="KW-0862">Zinc</keyword>
<reference evidence="10 11" key="1">
    <citation type="submission" date="2014-02" db="EMBL/GenBank/DDBJ databases">
        <authorList>
            <person name="Sears C."/>
            <person name="Carroll K."/>
            <person name="Sack B.R."/>
            <person name="Qadri F."/>
            <person name="Myers L.L."/>
            <person name="Chung G.-T."/>
            <person name="Escheverria P."/>
            <person name="Fraser C.M."/>
            <person name="Sadzewicz L."/>
            <person name="Shefchek K.A."/>
            <person name="Tallon L."/>
            <person name="Das S.P."/>
            <person name="Daugherty S."/>
            <person name="Mongodin E.F."/>
        </authorList>
    </citation>
    <scope>NUCLEOTIDE SEQUENCE [LARGE SCALE GENOMIC DNA]</scope>
    <source>
        <strain evidence="11">3988T(B)14</strain>
    </source>
</reference>
<evidence type="ECO:0000313" key="10">
    <source>
        <dbReference type="EMBL" id="EXY75597.1"/>
    </source>
</evidence>
<dbReference type="Gene3D" id="3.40.390.10">
    <property type="entry name" value="Collagenase (Catalytic Domain)"/>
    <property type="match status" value="1"/>
</dbReference>
<dbReference type="InterPro" id="IPR024361">
    <property type="entry name" value="BACON"/>
</dbReference>
<dbReference type="InterPro" id="IPR008754">
    <property type="entry name" value="Peptidase_M43"/>
</dbReference>
<evidence type="ECO:0000256" key="2">
    <source>
        <dbReference type="ARBA" id="ARBA00022670"/>
    </source>
</evidence>
<evidence type="ECO:0000256" key="7">
    <source>
        <dbReference type="ARBA" id="ARBA00023049"/>
    </source>
</evidence>
<evidence type="ECO:0000256" key="4">
    <source>
        <dbReference type="ARBA" id="ARBA00022729"/>
    </source>
</evidence>
<keyword evidence="5 10" id="KW-0378">Hydrolase</keyword>
<dbReference type="PANTHER" id="PTHR47466">
    <property type="match status" value="1"/>
</dbReference>
<evidence type="ECO:0000256" key="6">
    <source>
        <dbReference type="ARBA" id="ARBA00022833"/>
    </source>
</evidence>
<dbReference type="AlphaFoldDB" id="A0A015SZC9"/>
<dbReference type="Proteomes" id="UP000020529">
    <property type="component" value="Unassembled WGS sequence"/>
</dbReference>
<keyword evidence="4" id="KW-0732">Signal</keyword>
<dbReference type="EMBL" id="JGCY01000233">
    <property type="protein sequence ID" value="EXY75597.1"/>
    <property type="molecule type" value="Genomic_DNA"/>
</dbReference>
<evidence type="ECO:0000313" key="11">
    <source>
        <dbReference type="Proteomes" id="UP000020529"/>
    </source>
</evidence>
<name>A0A015SZC9_BACFG</name>
<protein>
    <submittedName>
        <fullName evidence="10">Zinc-dependent metalloase lipoprotein, BF0631 family</fullName>
        <ecNumber evidence="10">3.4.24.-</ecNumber>
    </submittedName>
</protein>
<dbReference type="InterPro" id="IPR023852">
    <property type="entry name" value="Metalloproteinase_lipop_BF0631"/>
</dbReference>
<dbReference type="CDD" id="cd14948">
    <property type="entry name" value="BACON"/>
    <property type="match status" value="1"/>
</dbReference>
<keyword evidence="2" id="KW-0645">Protease</keyword>
<sequence>MKTEYLFVILLVLIGFSSCEDSTSDATLELSQSTFENISSNGATLTVNITSSDSWTAASSSTACNLVPNQGTSNQSLSIVVEANLDEAPKNMTVVVTSGGIKKTISISQQGRSTTAGEYHYNLPVIFHVLYKDKNNPLQYVKQDRLAKILDTVNKLYKDKTKSVDMNLTFTLATTDEDGKPLSTPGVEYVLWEESYPIDCDAFMNDETGKYVKYIWEPNNYINVMVYNFKDDESTGSTTLGIAHIPFSTVGSNYLEGLSKTQESYLKKQNLNFPYSVSINSLFINDQSTSTQYSTADITVTLAHELGHYLGLHHAFSENDEGIYDGCFDSDYCDDTPTYNKVKYDADYAYTAKNDPANFTFDYLVKRENCKTNQTFTSTNIMDYSVSYSDRFTNDQRSRIRHVLTYSPLIPGPKQGQTQTRSVVEGPIDLPIRTAR</sequence>
<evidence type="ECO:0000256" key="8">
    <source>
        <dbReference type="ARBA" id="ARBA00023157"/>
    </source>
</evidence>
<keyword evidence="10" id="KW-0449">Lipoprotein</keyword>
<gene>
    <name evidence="10" type="ORF">M124_0547</name>
</gene>
<dbReference type="GO" id="GO:0046872">
    <property type="term" value="F:metal ion binding"/>
    <property type="evidence" value="ECO:0007669"/>
    <property type="project" value="UniProtKB-KW"/>
</dbReference>
<dbReference type="EC" id="3.4.24.-" evidence="10"/>
<comment type="similarity">
    <text evidence="1">Belongs to the peptidase M43B family.</text>
</comment>
<dbReference type="InterPro" id="IPR024079">
    <property type="entry name" value="MetalloPept_cat_dom_sf"/>
</dbReference>
<evidence type="ECO:0000259" key="9">
    <source>
        <dbReference type="Pfam" id="PF05572"/>
    </source>
</evidence>
<dbReference type="RefSeq" id="WP_022347993.1">
    <property type="nucleotide sequence ID" value="NZ_JGCY01000233.1"/>
</dbReference>
<keyword evidence="8" id="KW-1015">Disulfide bond</keyword>
<dbReference type="NCBIfam" id="TIGR03952">
    <property type="entry name" value="metzin_BF0631"/>
    <property type="match status" value="1"/>
</dbReference>
<evidence type="ECO:0000256" key="1">
    <source>
        <dbReference type="ARBA" id="ARBA00008721"/>
    </source>
</evidence>
<dbReference type="PATRIC" id="fig|1339315.3.peg.1355"/>
<keyword evidence="7" id="KW-0482">Metalloprotease</keyword>